<protein>
    <submittedName>
        <fullName evidence="3">DUF2892 domain-containing protein</fullName>
    </submittedName>
</protein>
<keyword evidence="4" id="KW-1185">Reference proteome</keyword>
<dbReference type="Proteomes" id="UP000234748">
    <property type="component" value="Unassembled WGS sequence"/>
</dbReference>
<dbReference type="OrthoDB" id="5405951at2"/>
<feature type="domain" description="Inner membrane protein YgaP-like transmembrane" evidence="2">
    <location>
        <begin position="4"/>
        <end position="65"/>
    </location>
</feature>
<dbReference type="InterPro" id="IPR021309">
    <property type="entry name" value="YgaP-like_TM"/>
</dbReference>
<dbReference type="RefSeq" id="WP_101644630.1">
    <property type="nucleotide sequence ID" value="NZ_PGUY01000056.1"/>
</dbReference>
<comment type="caution">
    <text evidence="3">The sequence shown here is derived from an EMBL/GenBank/DDBJ whole genome shotgun (WGS) entry which is preliminary data.</text>
</comment>
<evidence type="ECO:0000313" key="3">
    <source>
        <dbReference type="EMBL" id="PLT28616.1"/>
    </source>
</evidence>
<organism evidence="3 4">
    <name type="scientific">Peribacillus deserti</name>
    <dbReference type="NCBI Taxonomy" id="673318"/>
    <lineage>
        <taxon>Bacteria</taxon>
        <taxon>Bacillati</taxon>
        <taxon>Bacillota</taxon>
        <taxon>Bacilli</taxon>
        <taxon>Bacillales</taxon>
        <taxon>Bacillaceae</taxon>
        <taxon>Peribacillus</taxon>
    </lineage>
</organism>
<name>A0A2N5M2L7_9BACI</name>
<sequence>MNVKANIGIVNALVRITCGFTMLAWSTAKLSKKPNRSRYLMVAMMSAMKIGEGITRYCPVTDLLQQSLEMNKQNQQEN</sequence>
<accession>A0A2N5M2L7</accession>
<reference evidence="3 4" key="1">
    <citation type="submission" date="2017-11" db="EMBL/GenBank/DDBJ databases">
        <title>Comparitive Functional Genomics of Dry Heat Resistant strains isolated from the Viking Spacecraft.</title>
        <authorList>
            <person name="Seuylemezian A."/>
            <person name="Cooper K."/>
            <person name="Vaishampayan P."/>
        </authorList>
    </citation>
    <scope>NUCLEOTIDE SEQUENCE [LARGE SCALE GENOMIC DNA]</scope>
    <source>
        <strain evidence="3 4">V1-29</strain>
    </source>
</reference>
<dbReference type="AlphaFoldDB" id="A0A2N5M2L7"/>
<keyword evidence="1" id="KW-0472">Membrane</keyword>
<dbReference type="Pfam" id="PF11127">
    <property type="entry name" value="YgaP-like_TM"/>
    <property type="match status" value="1"/>
</dbReference>
<evidence type="ECO:0000313" key="4">
    <source>
        <dbReference type="Proteomes" id="UP000234748"/>
    </source>
</evidence>
<feature type="transmembrane region" description="Helical" evidence="1">
    <location>
        <begin position="6"/>
        <end position="28"/>
    </location>
</feature>
<evidence type="ECO:0000256" key="1">
    <source>
        <dbReference type="SAM" id="Phobius"/>
    </source>
</evidence>
<proteinExistence type="predicted"/>
<keyword evidence="1" id="KW-0812">Transmembrane</keyword>
<evidence type="ECO:0000259" key="2">
    <source>
        <dbReference type="Pfam" id="PF11127"/>
    </source>
</evidence>
<gene>
    <name evidence="3" type="ORF">CUU66_17765</name>
</gene>
<keyword evidence="1" id="KW-1133">Transmembrane helix</keyword>
<dbReference type="EMBL" id="PGUY01000056">
    <property type="protein sequence ID" value="PLT28616.1"/>
    <property type="molecule type" value="Genomic_DNA"/>
</dbReference>